<feature type="transmembrane region" description="Helical" evidence="1">
    <location>
        <begin position="29"/>
        <end position="48"/>
    </location>
</feature>
<organism evidence="3">
    <name type="scientific">Platysiphonia delicata</name>
    <dbReference type="NCBI Taxonomy" id="2006979"/>
    <lineage>
        <taxon>Eukaryota</taxon>
        <taxon>Rhodophyta</taxon>
        <taxon>Florideophyceae</taxon>
        <taxon>Rhodymeniophycidae</taxon>
        <taxon>Ceramiales</taxon>
        <taxon>Delesseriaceae</taxon>
        <taxon>Platysiphonia</taxon>
    </lineage>
</organism>
<accession>A0A1Z1M101</accession>
<dbReference type="RefSeq" id="YP_009391408.1">
    <property type="nucleotide sequence ID" value="NC_035258.1"/>
</dbReference>
<dbReference type="GeneID" id="33353007"/>
<evidence type="ECO:0000313" key="3">
    <source>
        <dbReference type="EMBL" id="ARW59552.1"/>
    </source>
</evidence>
<geneLocation type="chloroplast" evidence="3"/>
<sequence>MDSSYFLIRVTEKNKIEVYYIKSKKDIFIYNYPICFIGCNIKIIYSIINLYEFSNSLSIVHLLYLGKELFKIEISSFTLQDYVQE</sequence>
<name>A0A1Z1M101_9FLOR</name>
<dbReference type="AlphaFoldDB" id="A0A1Z1M101"/>
<reference evidence="3" key="1">
    <citation type="journal article" date="2017" name="J. Phycol.">
        <title>Analysis of chloroplast genomes and a supermatrix inform reclassification of the Rhodomelaceae (Rhodophyta).</title>
        <authorList>
            <person name="Diaz-Tapia P."/>
            <person name="Maggs C.A."/>
            <person name="West J.A."/>
            <person name="Verbruggen H."/>
        </authorList>
    </citation>
    <scope>NUCLEOTIDE SEQUENCE</scope>
    <source>
        <strain evidence="3">HV1445</strain>
    </source>
</reference>
<feature type="domain" description="DUF4346" evidence="2">
    <location>
        <begin position="5"/>
        <end position="85"/>
    </location>
</feature>
<proteinExistence type="predicted"/>
<evidence type="ECO:0000259" key="2">
    <source>
        <dbReference type="Pfam" id="PF14251"/>
    </source>
</evidence>
<dbReference type="InterPro" id="IPR025595">
    <property type="entry name" value="PterinBD-DUF4346"/>
</dbReference>
<keyword evidence="3" id="KW-0934">Plastid</keyword>
<dbReference type="Pfam" id="PF14251">
    <property type="entry name" value="PterinBD-DUF4346"/>
    <property type="match status" value="1"/>
</dbReference>
<evidence type="ECO:0000256" key="1">
    <source>
        <dbReference type="SAM" id="Phobius"/>
    </source>
</evidence>
<keyword evidence="1" id="KW-1133">Transmembrane helix</keyword>
<keyword evidence="1" id="KW-0812">Transmembrane</keyword>
<dbReference type="EMBL" id="MF101409">
    <property type="protein sequence ID" value="ARW59552.1"/>
    <property type="molecule type" value="Genomic_DNA"/>
</dbReference>
<keyword evidence="1" id="KW-0472">Membrane</keyword>
<keyword evidence="3" id="KW-0150">Chloroplast</keyword>
<protein>
    <recommendedName>
        <fullName evidence="2">DUF4346 domain-containing protein</fullName>
    </recommendedName>
</protein>
<gene>
    <name evidence="3" type="primary">ConsOrf2</name>
</gene>